<comment type="caution">
    <text evidence="1">The sequence shown here is derived from an EMBL/GenBank/DDBJ whole genome shotgun (WGS) entry which is preliminary data.</text>
</comment>
<sequence>MMLALLAIVGALSITGCVSVPKSLHELVSAEGALMTSVLRLGPVMLIRTASVIPGHQNYERDNAQVTQCRGQQLRLTVETPSASVVSPDASCRYLLASVMYAARNLGIAKVDLEIRINLVPQGYFIHRRDRFWVFGGTPRTAYWIPLLDSEGESLANMVSSIAHETTHLLAFTTGMPATIATNERAGHLAGACAELEILGEIKRDRLSLGYFNEKLELSSEITDSSRSGAIVSRDLLPFFDQASVVALGTPAGQRMRAYCHSELSKIIQR</sequence>
<proteinExistence type="predicted"/>
<dbReference type="EMBL" id="JBFWIC010000055">
    <property type="protein sequence ID" value="MEZ0476845.1"/>
    <property type="molecule type" value="Genomic_DNA"/>
</dbReference>
<name>A0ABV4HVP9_9GAMM</name>
<evidence type="ECO:0000313" key="2">
    <source>
        <dbReference type="Proteomes" id="UP001566331"/>
    </source>
</evidence>
<dbReference type="RefSeq" id="WP_370565840.1">
    <property type="nucleotide sequence ID" value="NZ_JBFWIB010000030.1"/>
</dbReference>
<organism evidence="1 2">
    <name type="scientific">Luteimonas salinilitoris</name>
    <dbReference type="NCBI Taxonomy" id="3237697"/>
    <lineage>
        <taxon>Bacteria</taxon>
        <taxon>Pseudomonadati</taxon>
        <taxon>Pseudomonadota</taxon>
        <taxon>Gammaproteobacteria</taxon>
        <taxon>Lysobacterales</taxon>
        <taxon>Lysobacteraceae</taxon>
        <taxon>Luteimonas</taxon>
    </lineage>
</organism>
<reference evidence="1 2" key="1">
    <citation type="submission" date="2024-07" db="EMBL/GenBank/DDBJ databases">
        <title>Luteimonas salilacus sp. nov., isolated from the shore soil of Salt Lake in Tibet of China.</title>
        <authorList>
            <person name="Zhang X."/>
            <person name="Li A."/>
        </authorList>
    </citation>
    <scope>NUCLEOTIDE SEQUENCE [LARGE SCALE GENOMIC DNA]</scope>
    <source>
        <strain evidence="1 2">B3-2-R+30</strain>
    </source>
</reference>
<evidence type="ECO:0000313" key="1">
    <source>
        <dbReference type="EMBL" id="MEZ0476845.1"/>
    </source>
</evidence>
<dbReference type="Proteomes" id="UP001566331">
    <property type="component" value="Unassembled WGS sequence"/>
</dbReference>
<gene>
    <name evidence="1" type="ORF">AB6713_19895</name>
</gene>
<keyword evidence="2" id="KW-1185">Reference proteome</keyword>
<protein>
    <submittedName>
        <fullName evidence="1">Uncharacterized protein</fullName>
    </submittedName>
</protein>
<accession>A0ABV4HVP9</accession>